<dbReference type="InterPro" id="IPR015963">
    <property type="entry name" value="Uridylate_kinase_bac"/>
</dbReference>
<organism evidence="13 14">
    <name type="scientific">beta proteobacterium KB13</name>
    <dbReference type="NCBI Taxonomy" id="314607"/>
    <lineage>
        <taxon>Bacteria</taxon>
        <taxon>Pseudomonadati</taxon>
        <taxon>Pseudomonadota</taxon>
        <taxon>Betaproteobacteria</taxon>
        <taxon>Nitrosomonadales</taxon>
        <taxon>OM43 clade</taxon>
    </lineage>
</organism>
<keyword evidence="8 11" id="KW-0067">ATP-binding</keyword>
<feature type="binding site" evidence="11">
    <location>
        <position position="41"/>
    </location>
    <ligand>
        <name>ATP</name>
        <dbReference type="ChEBI" id="CHEBI:30616"/>
    </ligand>
</feature>
<comment type="activity regulation">
    <text evidence="11">Inhibited by UTP.</text>
</comment>
<dbReference type="HOGENOM" id="CLU_033861_0_0_4"/>
<feature type="domain" description="Aspartate/glutamate/uridylate kinase" evidence="12">
    <location>
        <begin position="3"/>
        <end position="198"/>
    </location>
</feature>
<reference evidence="14" key="1">
    <citation type="journal article" date="2012" name="Stand. Genomic Sci.">
        <title>Genome sequence of strain HIMB624, a cultured representative from the OM43 clade of marine Betaproteobacteria.</title>
        <authorList>
            <person name="Huggett M.J."/>
            <person name="Hayakawa D.H."/>
            <person name="Rappe M.S."/>
        </authorList>
    </citation>
    <scope>NUCLEOTIDE SEQUENCE [LARGE SCALE GENOMIC DNA]</scope>
    <source>
        <strain evidence="14">KB13</strain>
    </source>
</reference>
<sequence length="221" mass="24229">MGENSFGISPDIVNQIVIEIKKILEQDIQLAIVIGGGNIFRGISLGDQGMTRATGDYMGMLATVMNSLALEDAFNKNNIITRVQSAVNVEQIVEPYVRAKALQYLSENKVVIFSGGTGNPFFTTDTAAALRASEIDADIMIKATKVNGIYSDDPVKNQKAVKFDQISFDDVIDKKLKVMDATAFTLCREQSMPIGVINIFKQNSLYNFINNNFTDGTLVIN</sequence>
<dbReference type="GO" id="GO:0044210">
    <property type="term" value="P:'de novo' CTP biosynthetic process"/>
    <property type="evidence" value="ECO:0007669"/>
    <property type="project" value="UniProtKB-UniRule"/>
</dbReference>
<dbReference type="NCBIfam" id="TIGR02075">
    <property type="entry name" value="pyrH_bact"/>
    <property type="match status" value="1"/>
</dbReference>
<dbReference type="AlphaFoldDB" id="B6BTV1"/>
<dbReference type="EC" id="2.7.4.22" evidence="11"/>
<evidence type="ECO:0000259" key="12">
    <source>
        <dbReference type="Pfam" id="PF00696"/>
    </source>
</evidence>
<dbReference type="PANTHER" id="PTHR42833:SF4">
    <property type="entry name" value="URIDYLATE KINASE PUMPKIN, CHLOROPLASTIC"/>
    <property type="match status" value="1"/>
</dbReference>
<evidence type="ECO:0000256" key="5">
    <source>
        <dbReference type="ARBA" id="ARBA00022679"/>
    </source>
</evidence>
<dbReference type="FunFam" id="3.40.1160.10:FF:000001">
    <property type="entry name" value="Uridylate kinase"/>
    <property type="match status" value="1"/>
</dbReference>
<keyword evidence="6 11" id="KW-0547">Nucleotide-binding</keyword>
<comment type="similarity">
    <text evidence="3 11">Belongs to the UMP kinase family.</text>
</comment>
<evidence type="ECO:0000313" key="13">
    <source>
        <dbReference type="EMBL" id="EDZ64998.1"/>
    </source>
</evidence>
<evidence type="ECO:0000256" key="8">
    <source>
        <dbReference type="ARBA" id="ARBA00022840"/>
    </source>
</evidence>
<evidence type="ECO:0000256" key="7">
    <source>
        <dbReference type="ARBA" id="ARBA00022777"/>
    </source>
</evidence>
<protein>
    <recommendedName>
        <fullName evidence="11">Uridylate kinase</fullName>
        <shortName evidence="11">UK</shortName>
        <ecNumber evidence="11">2.7.4.22</ecNumber>
    </recommendedName>
    <alternativeName>
        <fullName evidence="11">Uridine monophosphate kinase</fullName>
        <shortName evidence="11">UMP kinase</shortName>
        <shortName evidence="11">UMPK</shortName>
    </alternativeName>
</protein>
<evidence type="ECO:0000256" key="10">
    <source>
        <dbReference type="ARBA" id="ARBA00047767"/>
    </source>
</evidence>
<dbReference type="PIRSF" id="PIRSF005650">
    <property type="entry name" value="Uridylate_kin"/>
    <property type="match status" value="1"/>
</dbReference>
<dbReference type="InterPro" id="IPR036393">
    <property type="entry name" value="AceGlu_kinase-like_sf"/>
</dbReference>
<evidence type="ECO:0000256" key="6">
    <source>
        <dbReference type="ARBA" id="ARBA00022741"/>
    </source>
</evidence>
<evidence type="ECO:0000256" key="9">
    <source>
        <dbReference type="ARBA" id="ARBA00022975"/>
    </source>
</evidence>
<comment type="caution">
    <text evidence="11">Lacks conserved residue(s) required for the propagation of feature annotation.</text>
</comment>
<dbReference type="Pfam" id="PF00696">
    <property type="entry name" value="AA_kinase"/>
    <property type="match status" value="1"/>
</dbReference>
<keyword evidence="5 11" id="KW-0808">Transferase</keyword>
<dbReference type="UniPathway" id="UPA00159">
    <property type="reaction ID" value="UER00275"/>
</dbReference>
<evidence type="ECO:0000256" key="4">
    <source>
        <dbReference type="ARBA" id="ARBA00022490"/>
    </source>
</evidence>
<dbReference type="STRING" id="314607.KB13_1130"/>
<feature type="binding site" evidence="11">
    <location>
        <position position="56"/>
    </location>
    <ligand>
        <name>UMP</name>
        <dbReference type="ChEBI" id="CHEBI:57865"/>
    </ligand>
</feature>
<keyword evidence="7 11" id="KW-0418">Kinase</keyword>
<keyword evidence="9 11" id="KW-0665">Pyrimidine biosynthesis</keyword>
<comment type="catalytic activity">
    <reaction evidence="10 11">
        <text>UMP + ATP = UDP + ADP</text>
        <dbReference type="Rhea" id="RHEA:24400"/>
        <dbReference type="ChEBI" id="CHEBI:30616"/>
        <dbReference type="ChEBI" id="CHEBI:57865"/>
        <dbReference type="ChEBI" id="CHEBI:58223"/>
        <dbReference type="ChEBI" id="CHEBI:456216"/>
        <dbReference type="EC" id="2.7.4.22"/>
    </reaction>
</comment>
<dbReference type="GO" id="GO:0005829">
    <property type="term" value="C:cytosol"/>
    <property type="evidence" value="ECO:0007669"/>
    <property type="project" value="TreeGrafter"/>
</dbReference>
<dbReference type="Gene3D" id="3.40.1160.10">
    <property type="entry name" value="Acetylglutamate kinase-like"/>
    <property type="match status" value="1"/>
</dbReference>
<comment type="subcellular location">
    <subcellularLocation>
        <location evidence="1 11">Cytoplasm</location>
    </subcellularLocation>
</comment>
<dbReference type="EMBL" id="DS995299">
    <property type="protein sequence ID" value="EDZ64998.1"/>
    <property type="molecule type" value="Genomic_DNA"/>
</dbReference>
<dbReference type="InterPro" id="IPR001048">
    <property type="entry name" value="Asp/Glu/Uridylate_kinase"/>
</dbReference>
<evidence type="ECO:0000313" key="14">
    <source>
        <dbReference type="Proteomes" id="UP000004188"/>
    </source>
</evidence>
<dbReference type="GO" id="GO:0033862">
    <property type="term" value="F:UMP kinase activity"/>
    <property type="evidence" value="ECO:0007669"/>
    <property type="project" value="UniProtKB-EC"/>
</dbReference>
<dbReference type="GO" id="GO:0006225">
    <property type="term" value="P:UDP biosynthetic process"/>
    <property type="evidence" value="ECO:0007669"/>
    <property type="project" value="TreeGrafter"/>
</dbReference>
<evidence type="ECO:0000256" key="11">
    <source>
        <dbReference type="HAMAP-Rule" id="MF_01220"/>
    </source>
</evidence>
<keyword evidence="14" id="KW-1185">Reference proteome</keyword>
<accession>B6BTV1</accession>
<dbReference type="InterPro" id="IPR011817">
    <property type="entry name" value="Uridylate_kinase"/>
</dbReference>
<dbReference type="PANTHER" id="PTHR42833">
    <property type="entry name" value="URIDYLATE KINASE"/>
    <property type="match status" value="1"/>
</dbReference>
<feature type="binding site" evidence="11">
    <location>
        <position position="37"/>
    </location>
    <ligand>
        <name>ATP</name>
        <dbReference type="ChEBI" id="CHEBI:30616"/>
    </ligand>
</feature>
<name>B6BTV1_9PROT</name>
<feature type="binding site" evidence="11">
    <location>
        <begin position="117"/>
        <end position="124"/>
    </location>
    <ligand>
        <name>UMP</name>
        <dbReference type="ChEBI" id="CHEBI:57865"/>
    </ligand>
</feature>
<dbReference type="eggNOG" id="COG0528">
    <property type="taxonomic scope" value="Bacteria"/>
</dbReference>
<dbReference type="CDD" id="cd04254">
    <property type="entry name" value="AAK_UMPK-PyrH-Ec"/>
    <property type="match status" value="1"/>
</dbReference>
<proteinExistence type="inferred from homology"/>
<dbReference type="SUPFAM" id="SSF53633">
    <property type="entry name" value="Carbamate kinase-like"/>
    <property type="match status" value="1"/>
</dbReference>
<gene>
    <name evidence="11 13" type="primary">pyrH</name>
    <name evidence="13" type="ORF">KB13_1130</name>
</gene>
<evidence type="ECO:0000256" key="1">
    <source>
        <dbReference type="ARBA" id="ARBA00004496"/>
    </source>
</evidence>
<comment type="subunit">
    <text evidence="11">Homohexamer.</text>
</comment>
<feature type="binding site" evidence="11">
    <location>
        <position position="153"/>
    </location>
    <ligand>
        <name>ATP</name>
        <dbReference type="ChEBI" id="CHEBI:30616"/>
    </ligand>
</feature>
<comment type="pathway">
    <text evidence="2 11">Pyrimidine metabolism; CTP biosynthesis via de novo pathway; UDP from UMP (UMPK route): step 1/1.</text>
</comment>
<feature type="binding site" evidence="11">
    <location>
        <position position="150"/>
    </location>
    <ligand>
        <name>ATP</name>
        <dbReference type="ChEBI" id="CHEBI:30616"/>
    </ligand>
</feature>
<dbReference type="GO" id="GO:0005524">
    <property type="term" value="F:ATP binding"/>
    <property type="evidence" value="ECO:0007669"/>
    <property type="project" value="UniProtKB-KW"/>
</dbReference>
<evidence type="ECO:0000256" key="2">
    <source>
        <dbReference type="ARBA" id="ARBA00004791"/>
    </source>
</evidence>
<feature type="binding site" evidence="11">
    <location>
        <position position="36"/>
    </location>
    <ligand>
        <name>UMP</name>
        <dbReference type="ChEBI" id="CHEBI:57865"/>
    </ligand>
</feature>
<dbReference type="Proteomes" id="UP000004188">
    <property type="component" value="Unassembled WGS sequence"/>
</dbReference>
<evidence type="ECO:0000256" key="3">
    <source>
        <dbReference type="ARBA" id="ARBA00007614"/>
    </source>
</evidence>
<feature type="binding site" evidence="11">
    <location>
        <position position="144"/>
    </location>
    <ligand>
        <name>ATP</name>
        <dbReference type="ChEBI" id="CHEBI:30616"/>
    </ligand>
</feature>
<keyword evidence="4 11" id="KW-0963">Cytoplasm</keyword>
<dbReference type="HAMAP" id="MF_01220_B">
    <property type="entry name" value="PyrH_B"/>
    <property type="match status" value="1"/>
</dbReference>
<comment type="function">
    <text evidence="11">Catalyzes the reversible phosphorylation of UMP to UDP.</text>
</comment>